<feature type="compositionally biased region" description="Polar residues" evidence="1">
    <location>
        <begin position="1"/>
        <end position="11"/>
    </location>
</feature>
<proteinExistence type="predicted"/>
<organism evidence="2 3">
    <name type="scientific">Nocardia vinacea</name>
    <dbReference type="NCBI Taxonomy" id="96468"/>
    <lineage>
        <taxon>Bacteria</taxon>
        <taxon>Bacillati</taxon>
        <taxon>Actinomycetota</taxon>
        <taxon>Actinomycetes</taxon>
        <taxon>Mycobacteriales</taxon>
        <taxon>Nocardiaceae</taxon>
        <taxon>Nocardia</taxon>
    </lineage>
</organism>
<feature type="region of interest" description="Disordered" evidence="1">
    <location>
        <begin position="63"/>
        <end position="87"/>
    </location>
</feature>
<dbReference type="RefSeq" id="WP_327099150.1">
    <property type="nucleotide sequence ID" value="NZ_CP109149.1"/>
</dbReference>
<dbReference type="Proteomes" id="UP001432062">
    <property type="component" value="Chromosome"/>
</dbReference>
<keyword evidence="3" id="KW-1185">Reference proteome</keyword>
<evidence type="ECO:0000313" key="2">
    <source>
        <dbReference type="EMBL" id="WUV45888.1"/>
    </source>
</evidence>
<name>A0ABZ1YS76_9NOCA</name>
<reference evidence="2" key="1">
    <citation type="submission" date="2022-10" db="EMBL/GenBank/DDBJ databases">
        <title>The complete genomes of actinobacterial strains from the NBC collection.</title>
        <authorList>
            <person name="Joergensen T.S."/>
            <person name="Alvarez Arevalo M."/>
            <person name="Sterndorff E.B."/>
            <person name="Faurdal D."/>
            <person name="Vuksanovic O."/>
            <person name="Mourched A.-S."/>
            <person name="Charusanti P."/>
            <person name="Shaw S."/>
            <person name="Blin K."/>
            <person name="Weber T."/>
        </authorList>
    </citation>
    <scope>NUCLEOTIDE SEQUENCE</scope>
    <source>
        <strain evidence="2">NBC_01482</strain>
    </source>
</reference>
<evidence type="ECO:0000313" key="3">
    <source>
        <dbReference type="Proteomes" id="UP001432062"/>
    </source>
</evidence>
<sequence>MSAPASESSVPDATVPGPDATVPGPATFIPGGAGLRRETCLGWLDFFTEAKRLADAEPGWTAEEAAEGVIEDASKSPRWSNTSEDDRVAMKAGIRDAADGACV</sequence>
<feature type="region of interest" description="Disordered" evidence="1">
    <location>
        <begin position="1"/>
        <end position="31"/>
    </location>
</feature>
<protein>
    <submittedName>
        <fullName evidence="2">Uncharacterized protein</fullName>
    </submittedName>
</protein>
<dbReference type="EMBL" id="CP109441">
    <property type="protein sequence ID" value="WUV45888.1"/>
    <property type="molecule type" value="Genomic_DNA"/>
</dbReference>
<evidence type="ECO:0000256" key="1">
    <source>
        <dbReference type="SAM" id="MobiDB-lite"/>
    </source>
</evidence>
<gene>
    <name evidence="2" type="ORF">OG563_43575</name>
</gene>
<accession>A0ABZ1YS76</accession>